<dbReference type="Proteomes" id="UP001140513">
    <property type="component" value="Unassembled WGS sequence"/>
</dbReference>
<feature type="region of interest" description="Disordered" evidence="1">
    <location>
        <begin position="360"/>
        <end position="384"/>
    </location>
</feature>
<dbReference type="OrthoDB" id="5427633at2759"/>
<feature type="region of interest" description="Disordered" evidence="1">
    <location>
        <begin position="281"/>
        <end position="310"/>
    </location>
</feature>
<comment type="caution">
    <text evidence="2">The sequence shown here is derived from an EMBL/GenBank/DDBJ whole genome shotgun (WGS) entry which is preliminary data.</text>
</comment>
<feature type="compositionally biased region" description="Basic and acidic residues" evidence="1">
    <location>
        <begin position="299"/>
        <end position="310"/>
    </location>
</feature>
<evidence type="ECO:0000313" key="2">
    <source>
        <dbReference type="EMBL" id="KAJ4356042.1"/>
    </source>
</evidence>
<gene>
    <name evidence="2" type="primary">rec8</name>
    <name evidence="2" type="ORF">N0V89_004069</name>
</gene>
<reference evidence="2" key="1">
    <citation type="submission" date="2022-10" db="EMBL/GenBank/DDBJ databases">
        <title>Tapping the CABI collections for fungal endophytes: first genome assemblies for Collariella, Neodidymelliopsis, Ascochyta clinopodiicola, Didymella pomorum, Didymosphaeria variabile, Neocosmospora piperis and Neocucurbitaria cava.</title>
        <authorList>
            <person name="Hill R."/>
        </authorList>
    </citation>
    <scope>NUCLEOTIDE SEQUENCE</scope>
    <source>
        <strain evidence="2">IMI 356815</strain>
    </source>
</reference>
<dbReference type="GeneID" id="80907599"/>
<evidence type="ECO:0000313" key="3">
    <source>
        <dbReference type="Proteomes" id="UP001140513"/>
    </source>
</evidence>
<accession>A0A9W8XPW1</accession>
<feature type="compositionally biased region" description="Acidic residues" evidence="1">
    <location>
        <begin position="587"/>
        <end position="602"/>
    </location>
</feature>
<feature type="compositionally biased region" description="Basic and acidic residues" evidence="1">
    <location>
        <begin position="564"/>
        <end position="579"/>
    </location>
</feature>
<feature type="compositionally biased region" description="Polar residues" evidence="1">
    <location>
        <begin position="20"/>
        <end position="38"/>
    </location>
</feature>
<feature type="region of interest" description="Disordered" evidence="1">
    <location>
        <begin position="19"/>
        <end position="40"/>
    </location>
</feature>
<proteinExistence type="predicted"/>
<feature type="region of interest" description="Disordered" evidence="1">
    <location>
        <begin position="564"/>
        <end position="602"/>
    </location>
</feature>
<protein>
    <submittedName>
        <fullName evidence="2">R8 protein</fullName>
    </submittedName>
</protein>
<dbReference type="AlphaFoldDB" id="A0A9W8XPW1"/>
<dbReference type="RefSeq" id="XP_056073168.1">
    <property type="nucleotide sequence ID" value="XM_056212860.1"/>
</dbReference>
<evidence type="ECO:0000256" key="1">
    <source>
        <dbReference type="SAM" id="MobiDB-lite"/>
    </source>
</evidence>
<keyword evidence="3" id="KW-1185">Reference proteome</keyword>
<sequence length="602" mass="65134">MPPPELLAELELGPMLSPLRATSNSQSLMPIESQQAPSTPAPVDGLIIPVSSSVGPGGFALLGNGPSSIGGHVAADHEMIDFTFDENGEFVDLAEEYVNVGTPARLGGSTMHSDAGASAKVRQDHEDGLRAGAQQVDNQMDIDLPMFGDDLPEGEAFSTGNGSHQDQHSKDVVELSDTVQAPIRRTKRAARVLPTDTTLELRNKDLSDWNANYLANMKEASKQKIQLRLSRLAKKNAEFWMWGSGIGGIAARMQGVSGPTPFDRFIGDNLFEFFTGVSRKSGARSKRDRDSGIDEVTQEESRRVRQKTDGLENEIERGQEDEGLFIPGGDDVELPREEQVPLDDQQRLSEMPWNITASVRGSSAVPRSGRVGLTGSAPPSSLMGRNARMVSESPLHGRSRPDGLDDLQFLADNEGGFGNLGGDDYVGFAGSGISSDLPEAMLAETNARVREALTAEGGNFLTFVVDAIDEKRNRIHRGLEPKSDDAVDAIDAVDEVSFAEVIPPHANSKTVASSALMMTLTLGTKGLLNVRQVKHFTDINMSLTEKGKVAQLDMPIRKEYGRHVGEEEAEHDEAGHFDEQFVPVSEESNDEDEEDEGSVFGK</sequence>
<organism evidence="2 3">
    <name type="scientific">Didymosphaeria variabile</name>
    <dbReference type="NCBI Taxonomy" id="1932322"/>
    <lineage>
        <taxon>Eukaryota</taxon>
        <taxon>Fungi</taxon>
        <taxon>Dikarya</taxon>
        <taxon>Ascomycota</taxon>
        <taxon>Pezizomycotina</taxon>
        <taxon>Dothideomycetes</taxon>
        <taxon>Pleosporomycetidae</taxon>
        <taxon>Pleosporales</taxon>
        <taxon>Massarineae</taxon>
        <taxon>Didymosphaeriaceae</taxon>
        <taxon>Didymosphaeria</taxon>
    </lineage>
</organism>
<name>A0A9W8XPW1_9PLEO</name>
<dbReference type="EMBL" id="JAPEUX010000003">
    <property type="protein sequence ID" value="KAJ4356042.1"/>
    <property type="molecule type" value="Genomic_DNA"/>
</dbReference>
<dbReference type="CDD" id="cd21789">
    <property type="entry name" value="Rad21_Rec8_M_SpRec8p-like"/>
    <property type="match status" value="1"/>
</dbReference>